<dbReference type="RefSeq" id="WP_270079001.1">
    <property type="nucleotide sequence ID" value="NZ_CP115174.1"/>
</dbReference>
<name>A0ABY7NWT6_9SPHN</name>
<accession>A0ABY7NWT6</accession>
<evidence type="ECO:0000313" key="1">
    <source>
        <dbReference type="EMBL" id="WBO24374.1"/>
    </source>
</evidence>
<reference evidence="1 2" key="1">
    <citation type="submission" date="2022-12" db="EMBL/GenBank/DDBJ databases">
        <title>Sphingomonas abieness sp. nov., an endophytic bacterium isolated from Abies koreana.</title>
        <authorList>
            <person name="Jiang L."/>
            <person name="Lee J."/>
        </authorList>
    </citation>
    <scope>NUCLEOTIDE SEQUENCE [LARGE SCALE GENOMIC DNA]</scope>
    <source>
        <strain evidence="2">PAMB 00755</strain>
    </source>
</reference>
<organism evidence="1 2">
    <name type="scientific">Sphingomonas abietis</name>
    <dbReference type="NCBI Taxonomy" id="3012344"/>
    <lineage>
        <taxon>Bacteria</taxon>
        <taxon>Pseudomonadati</taxon>
        <taxon>Pseudomonadota</taxon>
        <taxon>Alphaproteobacteria</taxon>
        <taxon>Sphingomonadales</taxon>
        <taxon>Sphingomonadaceae</taxon>
        <taxon>Sphingomonas</taxon>
    </lineage>
</organism>
<protein>
    <submittedName>
        <fullName evidence="1">Uncharacterized protein</fullName>
    </submittedName>
</protein>
<evidence type="ECO:0000313" key="2">
    <source>
        <dbReference type="Proteomes" id="UP001210865"/>
    </source>
</evidence>
<sequence length="72" mass="8140">MLYDESWPERIILELDNSQAAGRQRGSHPRDFPIADGLLLRSCGRRSLGRPQLIHALIARPVRRESHGAIGR</sequence>
<gene>
    <name evidence="1" type="ORF">PBT88_09860</name>
</gene>
<proteinExistence type="predicted"/>
<dbReference type="EMBL" id="CP115174">
    <property type="protein sequence ID" value="WBO24374.1"/>
    <property type="molecule type" value="Genomic_DNA"/>
</dbReference>
<dbReference type="Proteomes" id="UP001210865">
    <property type="component" value="Chromosome"/>
</dbReference>
<keyword evidence="2" id="KW-1185">Reference proteome</keyword>